<reference evidence="6 7" key="1">
    <citation type="journal article" date="2019" name="Int. J. Syst. Evol. Microbiol.">
        <title>The Global Catalogue of Microorganisms (GCM) 10K type strain sequencing project: providing services to taxonomists for standard genome sequencing and annotation.</title>
        <authorList>
            <consortium name="The Broad Institute Genomics Platform"/>
            <consortium name="The Broad Institute Genome Sequencing Center for Infectious Disease"/>
            <person name="Wu L."/>
            <person name="Ma J."/>
        </authorList>
    </citation>
    <scope>NUCLEOTIDE SEQUENCE [LARGE SCALE GENOMIC DNA]</scope>
    <source>
        <strain evidence="6 7">JCM 14331</strain>
    </source>
</reference>
<keyword evidence="7" id="KW-1185">Reference proteome</keyword>
<dbReference type="NCBIfam" id="NF007528">
    <property type="entry name" value="PRK10141.1"/>
    <property type="match status" value="1"/>
</dbReference>
<accession>A0ABN1DPY7</accession>
<evidence type="ECO:0000256" key="3">
    <source>
        <dbReference type="ARBA" id="ARBA00023125"/>
    </source>
</evidence>
<keyword evidence="1" id="KW-0059">Arsenical resistance</keyword>
<comment type="caution">
    <text evidence="6">The sequence shown here is derived from an EMBL/GenBank/DDBJ whole genome shotgun (WGS) entry which is preliminary data.</text>
</comment>
<organism evidence="6 7">
    <name type="scientific">Rheinheimera aquimaris</name>
    <dbReference type="NCBI Taxonomy" id="412437"/>
    <lineage>
        <taxon>Bacteria</taxon>
        <taxon>Pseudomonadati</taxon>
        <taxon>Pseudomonadota</taxon>
        <taxon>Gammaproteobacteria</taxon>
        <taxon>Chromatiales</taxon>
        <taxon>Chromatiaceae</taxon>
        <taxon>Rheinheimera</taxon>
    </lineage>
</organism>
<dbReference type="EMBL" id="BAAAEO010000002">
    <property type="protein sequence ID" value="GAA0549135.1"/>
    <property type="molecule type" value="Genomic_DNA"/>
</dbReference>
<dbReference type="PANTHER" id="PTHR33154:SF18">
    <property type="entry name" value="ARSENICAL RESISTANCE OPERON REPRESSOR"/>
    <property type="match status" value="1"/>
</dbReference>
<evidence type="ECO:0000259" key="5">
    <source>
        <dbReference type="PROSITE" id="PS50987"/>
    </source>
</evidence>
<dbReference type="SMART" id="SM00418">
    <property type="entry name" value="HTH_ARSR"/>
    <property type="match status" value="1"/>
</dbReference>
<dbReference type="SUPFAM" id="SSF46785">
    <property type="entry name" value="Winged helix' DNA-binding domain"/>
    <property type="match status" value="1"/>
</dbReference>
<dbReference type="InterPro" id="IPR001845">
    <property type="entry name" value="HTH_ArsR_DNA-bd_dom"/>
</dbReference>
<dbReference type="Proteomes" id="UP001501169">
    <property type="component" value="Unassembled WGS sequence"/>
</dbReference>
<feature type="domain" description="HTH arsR-type" evidence="5">
    <location>
        <begin position="1"/>
        <end position="93"/>
    </location>
</feature>
<dbReference type="InterPro" id="IPR036390">
    <property type="entry name" value="WH_DNA-bd_sf"/>
</dbReference>
<sequence>MQPLTLYKAIADGTRLKAVLLLCQQPELCVCDLMQALGEPQPKVSRHLALLKKAGLLQDRKRGLWVFYRLHPALPAWAEMVLRQTLAHNPEFIRDNIASLANRPAVTCC</sequence>
<evidence type="ECO:0000256" key="4">
    <source>
        <dbReference type="ARBA" id="ARBA00023163"/>
    </source>
</evidence>
<gene>
    <name evidence="6" type="ORF">GCM10009098_15950</name>
</gene>
<dbReference type="PANTHER" id="PTHR33154">
    <property type="entry name" value="TRANSCRIPTIONAL REGULATOR, ARSR FAMILY"/>
    <property type="match status" value="1"/>
</dbReference>
<dbReference type="PRINTS" id="PR00778">
    <property type="entry name" value="HTHARSR"/>
</dbReference>
<keyword evidence="2" id="KW-0805">Transcription regulation</keyword>
<dbReference type="NCBIfam" id="NF033788">
    <property type="entry name" value="HTH_metalloreg"/>
    <property type="match status" value="1"/>
</dbReference>
<evidence type="ECO:0000256" key="1">
    <source>
        <dbReference type="ARBA" id="ARBA00022849"/>
    </source>
</evidence>
<evidence type="ECO:0000313" key="6">
    <source>
        <dbReference type="EMBL" id="GAA0549135.1"/>
    </source>
</evidence>
<keyword evidence="4" id="KW-0804">Transcription</keyword>
<dbReference type="RefSeq" id="WP_230818450.1">
    <property type="nucleotide sequence ID" value="NZ_BAAAEO010000002.1"/>
</dbReference>
<dbReference type="Pfam" id="PF01022">
    <property type="entry name" value="HTH_5"/>
    <property type="match status" value="1"/>
</dbReference>
<keyword evidence="3" id="KW-0238">DNA-binding</keyword>
<protein>
    <submittedName>
        <fullName evidence="6">Metalloregulator ArsR/SmtB family transcription factor</fullName>
    </submittedName>
</protein>
<evidence type="ECO:0000256" key="2">
    <source>
        <dbReference type="ARBA" id="ARBA00023015"/>
    </source>
</evidence>
<name>A0ABN1DPY7_9GAMM</name>
<dbReference type="CDD" id="cd00090">
    <property type="entry name" value="HTH_ARSR"/>
    <property type="match status" value="1"/>
</dbReference>
<dbReference type="Gene3D" id="1.10.10.10">
    <property type="entry name" value="Winged helix-like DNA-binding domain superfamily/Winged helix DNA-binding domain"/>
    <property type="match status" value="1"/>
</dbReference>
<dbReference type="InterPro" id="IPR051081">
    <property type="entry name" value="HTH_MetalResp_TranReg"/>
</dbReference>
<proteinExistence type="predicted"/>
<evidence type="ECO:0000313" key="7">
    <source>
        <dbReference type="Proteomes" id="UP001501169"/>
    </source>
</evidence>
<dbReference type="InterPro" id="IPR036388">
    <property type="entry name" value="WH-like_DNA-bd_sf"/>
</dbReference>
<dbReference type="PROSITE" id="PS50987">
    <property type="entry name" value="HTH_ARSR_2"/>
    <property type="match status" value="1"/>
</dbReference>
<dbReference type="InterPro" id="IPR011991">
    <property type="entry name" value="ArsR-like_HTH"/>
</dbReference>